<reference evidence="2 3" key="1">
    <citation type="submission" date="2020-04" db="EMBL/GenBank/DDBJ databases">
        <authorList>
            <person name="Hitch T.C.A."/>
            <person name="Wylensek D."/>
            <person name="Clavel T."/>
        </authorList>
    </citation>
    <scope>NUCLEOTIDE SEQUENCE [LARGE SCALE GENOMIC DNA]</scope>
    <source>
        <strain evidence="2 3">PG-130-P53-12</strain>
    </source>
</reference>
<dbReference type="SUPFAM" id="SSF53187">
    <property type="entry name" value="Zn-dependent exopeptidases"/>
    <property type="match status" value="1"/>
</dbReference>
<protein>
    <submittedName>
        <fullName evidence="2">Aminoacyl-histidine dipeptidase</fullName>
    </submittedName>
</protein>
<dbReference type="EMBL" id="JABAFA010000012">
    <property type="protein sequence ID" value="NMD98841.1"/>
    <property type="molecule type" value="Genomic_DNA"/>
</dbReference>
<organism evidence="2 3">
    <name type="scientific">Selenomonas bovis</name>
    <dbReference type="NCBI Taxonomy" id="416586"/>
    <lineage>
        <taxon>Bacteria</taxon>
        <taxon>Bacillati</taxon>
        <taxon>Bacillota</taxon>
        <taxon>Negativicutes</taxon>
        <taxon>Selenomonadales</taxon>
        <taxon>Selenomonadaceae</taxon>
        <taxon>Selenomonas</taxon>
    </lineage>
</organism>
<name>A0A848BCR8_9FIRM</name>
<dbReference type="FunFam" id="3.40.630.10:FF:000018">
    <property type="entry name" value="Aminoacyl-histidine dipeptidase PepD"/>
    <property type="match status" value="1"/>
</dbReference>
<evidence type="ECO:0000313" key="3">
    <source>
        <dbReference type="Proteomes" id="UP000543804"/>
    </source>
</evidence>
<dbReference type="PIRSF" id="PIRSF016599">
    <property type="entry name" value="Xaa-His_dipept"/>
    <property type="match status" value="1"/>
</dbReference>
<dbReference type="GO" id="GO:0005829">
    <property type="term" value="C:cytosol"/>
    <property type="evidence" value="ECO:0007669"/>
    <property type="project" value="TreeGrafter"/>
</dbReference>
<dbReference type="InterPro" id="IPR002933">
    <property type="entry name" value="Peptidase_M20"/>
</dbReference>
<dbReference type="Pfam" id="PF07687">
    <property type="entry name" value="M20_dimer"/>
    <property type="match status" value="1"/>
</dbReference>
<dbReference type="Pfam" id="PF01546">
    <property type="entry name" value="Peptidase_M20"/>
    <property type="match status" value="1"/>
</dbReference>
<sequence>MTIVDGVLAEFEKLAAIPRKSGEEKAVSDFLKSYLTEQGFHVVQDEVNNIIADAPATPGCEQAPRTILQGHMDMVCVAEDGYAYDPLRDPIKLVRSEKYLEAEGTSLGADDGIGVAEGIYLLKNAKEHGPLRLIVTVDEERGMTGAIHLAPEHLTDAQFLINCDSENYDELTVGSAGSVDITFERALQHESSPAGTAYRLSVGGLLGGHSGERIGDGRGNALRTLAFLLQALSQQGNVAVADFHGGKAHNAIPDTAEAVFVTAIPKEEISQILTAEKEKFLAIYGAVDPKVEFVLQETEKPVEVLRKDTAQALLQLLTLVHTGVFAMSTVIPTLVETSANLGVVRMTEGKIAVEYFPRSAVDGKLDEFIYAAKTLGDLLGFRAVIGTRSPGWKENKQSVLAKMMADIFQEQNGKPMKVETIHAGLECGWHFGKHPQLDMVSIGVTTQDIHSPNERLVLATVEPQVRLIEETLRRIAQR</sequence>
<gene>
    <name evidence="2" type="ORF">HF878_04995</name>
</gene>
<keyword evidence="3" id="KW-1185">Reference proteome</keyword>
<proteinExistence type="predicted"/>
<dbReference type="Proteomes" id="UP000543804">
    <property type="component" value="Unassembled WGS sequence"/>
</dbReference>
<dbReference type="RefSeq" id="WP_170077385.1">
    <property type="nucleotide sequence ID" value="NZ_JABAFA010000012.1"/>
</dbReference>
<feature type="domain" description="Peptidase M20 dimerisation" evidence="1">
    <location>
        <begin position="204"/>
        <end position="274"/>
    </location>
</feature>
<dbReference type="InterPro" id="IPR001160">
    <property type="entry name" value="Peptidase_M20C"/>
</dbReference>
<dbReference type="GO" id="GO:0006508">
    <property type="term" value="P:proteolysis"/>
    <property type="evidence" value="ECO:0007669"/>
    <property type="project" value="InterPro"/>
</dbReference>
<dbReference type="InterPro" id="IPR011650">
    <property type="entry name" value="Peptidase_M20_dimer"/>
</dbReference>
<accession>A0A848BCR8</accession>
<evidence type="ECO:0000259" key="1">
    <source>
        <dbReference type="Pfam" id="PF07687"/>
    </source>
</evidence>
<dbReference type="PANTHER" id="PTHR43501:SF1">
    <property type="entry name" value="CYTOSOL NON-SPECIFIC DIPEPTIDASE"/>
    <property type="match status" value="1"/>
</dbReference>
<dbReference type="PRINTS" id="PR00934">
    <property type="entry name" value="XHISDIPTASE"/>
</dbReference>
<dbReference type="Gene3D" id="3.40.630.10">
    <property type="entry name" value="Zn peptidases"/>
    <property type="match status" value="2"/>
</dbReference>
<comment type="caution">
    <text evidence="2">The sequence shown here is derived from an EMBL/GenBank/DDBJ whole genome shotgun (WGS) entry which is preliminary data.</text>
</comment>
<dbReference type="NCBIfam" id="TIGR01893">
    <property type="entry name" value="aa-his-dipept"/>
    <property type="match status" value="1"/>
</dbReference>
<evidence type="ECO:0000313" key="2">
    <source>
        <dbReference type="EMBL" id="NMD98841.1"/>
    </source>
</evidence>
<dbReference type="AlphaFoldDB" id="A0A848BCR8"/>
<dbReference type="PANTHER" id="PTHR43501">
    <property type="entry name" value="CYTOSOL NON-SPECIFIC DIPEPTIDASE"/>
    <property type="match status" value="1"/>
</dbReference>
<dbReference type="GO" id="GO:0070573">
    <property type="term" value="F:metallodipeptidase activity"/>
    <property type="evidence" value="ECO:0007669"/>
    <property type="project" value="TreeGrafter"/>
</dbReference>